<evidence type="ECO:0000313" key="3">
    <source>
        <dbReference type="EMBL" id="CAL4804770.1"/>
    </source>
</evidence>
<reference evidence="3 4" key="2">
    <citation type="submission" date="2024-05" db="EMBL/GenBank/DDBJ databases">
        <authorList>
            <person name="Chen Y."/>
            <person name="Shah S."/>
            <person name="Dougan E. K."/>
            <person name="Thang M."/>
            <person name="Chan C."/>
        </authorList>
    </citation>
    <scope>NUCLEOTIDE SEQUENCE [LARGE SCALE GENOMIC DNA]</scope>
</reference>
<dbReference type="EMBL" id="CAMXCT030006636">
    <property type="protein sequence ID" value="CAL4804770.1"/>
    <property type="molecule type" value="Genomic_DNA"/>
</dbReference>
<feature type="compositionally biased region" description="Basic and acidic residues" evidence="1">
    <location>
        <begin position="157"/>
        <end position="168"/>
    </location>
</feature>
<feature type="compositionally biased region" description="Basic and acidic residues" evidence="1">
    <location>
        <begin position="410"/>
        <end position="480"/>
    </location>
</feature>
<sequence length="944" mass="107150">MAAMLRSSAVLRSLVAVRRSSTLRQPLHRRPLSQRVPERLGHEDLGLPMEFISEQLETRAGLSDQGHGKMMEQLNTPKEGPVGILRHWEDLTPAANAPKKRAAVKVEGKEEETESQKWERVRMLIQKHLEENPMPMSPVRAYYVLWRDLFEIMEEKDAPKPGEKHDLPSGRGRRRLGAAGAPKETKSSSGRRSAKQSSKLALALQRLQSQQSSGTEAVAIKPEEAAADKSQDPALKEAAETKPEEKAADKSQDPVLKEAAETKPEEKAADKSQDPALKEAAQTKPEDKAADKSQDPALKEAAETKPEEKAADKSQDPALKEAAETKPEEKAADKSQDPAPKEAAETKPEEKAADKSKDPALKEAAQTKPEEKAADKSQDPVLKEAAETKPEEKAADKSQDPALKEAAQTKPEDKAADKSQDPALKEAAETKPEEKAADKSQDPMLKEAAETKPEEKAADKSKDPALKEAAETKPEEKAVDKSQALALKDTDAKSQGVGVKKGPAGRTARRQQAATRKVMLQGDYAKFNEFVLDRLGKANPDGSIFSDFIRVYQEERYRKRQRGLRDRLKRKNVRKSFGTLNRGYEEPEEEYEAEEEEFKDEWREKSILEDYWKAEKYHELHQRLRKDLPEREQLAAERTDRVADVLRSAFCKEYADQHRPVLTHELADYENPYMLKRSAMERLLHERCVRNQLDERVMPRLLDQHPELVKLRRQAALPPETLEPLAAFRGDVRWHFDARERLEQKLQGVDQVLQVIVENENANVDQLRAALPEKRAENPPENQLEGVRHPWRNHLGFESAVPRGVAGGTKFGQPEPELATQLAKMRYPTLQRVAHTLPKDPKYRAHVVRSIRVLERSKDWDFQSKLDAINRMKEIYDTMKDSQEYMSGLDEKLVVNRVPSHIKRKYAKDVQYVKHYPKMWYKNKSFFRYRPSLTATAPLGKKKK</sequence>
<keyword evidence="4" id="KW-1185">Reference proteome</keyword>
<dbReference type="AlphaFoldDB" id="A0A9P1GMA1"/>
<accession>A0A9P1GMA1</accession>
<feature type="compositionally biased region" description="Basic and acidic residues" evidence="1">
    <location>
        <begin position="221"/>
        <end position="277"/>
    </location>
</feature>
<organism evidence="2">
    <name type="scientific">Cladocopium goreaui</name>
    <dbReference type="NCBI Taxonomy" id="2562237"/>
    <lineage>
        <taxon>Eukaryota</taxon>
        <taxon>Sar</taxon>
        <taxon>Alveolata</taxon>
        <taxon>Dinophyceae</taxon>
        <taxon>Suessiales</taxon>
        <taxon>Symbiodiniaceae</taxon>
        <taxon>Cladocopium</taxon>
    </lineage>
</organism>
<comment type="caution">
    <text evidence="2">The sequence shown here is derived from an EMBL/GenBank/DDBJ whole genome shotgun (WGS) entry which is preliminary data.</text>
</comment>
<feature type="compositionally biased region" description="Low complexity" evidence="1">
    <location>
        <begin position="504"/>
        <end position="516"/>
    </location>
</feature>
<proteinExistence type="predicted"/>
<protein>
    <submittedName>
        <fullName evidence="2">Uncharacterized protein</fullName>
    </submittedName>
</protein>
<name>A0A9P1GMA1_9DINO</name>
<evidence type="ECO:0000313" key="4">
    <source>
        <dbReference type="Proteomes" id="UP001152797"/>
    </source>
</evidence>
<feature type="region of interest" description="Disordered" evidence="1">
    <location>
        <begin position="157"/>
        <end position="516"/>
    </location>
</feature>
<evidence type="ECO:0000256" key="1">
    <source>
        <dbReference type="SAM" id="MobiDB-lite"/>
    </source>
</evidence>
<dbReference type="Proteomes" id="UP001152797">
    <property type="component" value="Unassembled WGS sequence"/>
</dbReference>
<feature type="compositionally biased region" description="Basic and acidic residues" evidence="1">
    <location>
        <begin position="368"/>
        <end position="403"/>
    </location>
</feature>
<evidence type="ECO:0000313" key="2">
    <source>
        <dbReference type="EMBL" id="CAI4017458.1"/>
    </source>
</evidence>
<dbReference type="EMBL" id="CAMXCT010006636">
    <property type="protein sequence ID" value="CAI4017458.1"/>
    <property type="molecule type" value="Genomic_DNA"/>
</dbReference>
<dbReference type="EMBL" id="CAMXCT020006636">
    <property type="protein sequence ID" value="CAL1170833.1"/>
    <property type="molecule type" value="Genomic_DNA"/>
</dbReference>
<feature type="compositionally biased region" description="Low complexity" evidence="1">
    <location>
        <begin position="177"/>
        <end position="213"/>
    </location>
</feature>
<feature type="compositionally biased region" description="Basic and acidic residues" evidence="1">
    <location>
        <begin position="284"/>
        <end position="361"/>
    </location>
</feature>
<reference evidence="2" key="1">
    <citation type="submission" date="2022-10" db="EMBL/GenBank/DDBJ databases">
        <authorList>
            <person name="Chen Y."/>
            <person name="Dougan E. K."/>
            <person name="Chan C."/>
            <person name="Rhodes N."/>
            <person name="Thang M."/>
        </authorList>
    </citation>
    <scope>NUCLEOTIDE SEQUENCE</scope>
</reference>
<gene>
    <name evidence="2" type="ORF">C1SCF055_LOCUS42100</name>
</gene>
<dbReference type="OrthoDB" id="416353at2759"/>